<keyword evidence="4 5" id="KW-0732">Signal</keyword>
<organism evidence="7 8">
    <name type="scientific">Leucobacter chromiireducens subsp. chromiireducens</name>
    <dbReference type="NCBI Taxonomy" id="660067"/>
    <lineage>
        <taxon>Bacteria</taxon>
        <taxon>Bacillati</taxon>
        <taxon>Actinomycetota</taxon>
        <taxon>Actinomycetes</taxon>
        <taxon>Micrococcales</taxon>
        <taxon>Microbacteriaceae</taxon>
        <taxon>Leucobacter</taxon>
    </lineage>
</organism>
<protein>
    <submittedName>
        <fullName evidence="7">Iron-siderophore ABC transporter substrate-binding protein</fullName>
    </submittedName>
</protein>
<evidence type="ECO:0000259" key="6">
    <source>
        <dbReference type="PROSITE" id="PS50983"/>
    </source>
</evidence>
<comment type="similarity">
    <text evidence="2">Belongs to the bacterial solute-binding protein 8 family.</text>
</comment>
<dbReference type="PANTHER" id="PTHR30532">
    <property type="entry name" value="IRON III DICITRATE-BINDING PERIPLASMIC PROTEIN"/>
    <property type="match status" value="1"/>
</dbReference>
<dbReference type="PROSITE" id="PS50983">
    <property type="entry name" value="FE_B12_PBP"/>
    <property type="match status" value="1"/>
</dbReference>
<dbReference type="Proteomes" id="UP001646141">
    <property type="component" value="Unassembled WGS sequence"/>
</dbReference>
<feature type="signal peptide" evidence="5">
    <location>
        <begin position="1"/>
        <end position="30"/>
    </location>
</feature>
<dbReference type="InterPro" id="IPR051313">
    <property type="entry name" value="Bact_iron-sidero_bind"/>
</dbReference>
<feature type="domain" description="Fe/B12 periplasmic-binding" evidence="6">
    <location>
        <begin position="69"/>
        <end position="346"/>
    </location>
</feature>
<dbReference type="InterPro" id="IPR006311">
    <property type="entry name" value="TAT_signal"/>
</dbReference>
<dbReference type="PROSITE" id="PS51318">
    <property type="entry name" value="TAT"/>
    <property type="match status" value="1"/>
</dbReference>
<dbReference type="Pfam" id="PF01497">
    <property type="entry name" value="Peripla_BP_2"/>
    <property type="match status" value="1"/>
</dbReference>
<evidence type="ECO:0000313" key="7">
    <source>
        <dbReference type="EMBL" id="MBL3689552.1"/>
    </source>
</evidence>
<name>A0ABS1SR03_9MICO</name>
<feature type="chain" id="PRO_5046816373" evidence="5">
    <location>
        <begin position="31"/>
        <end position="350"/>
    </location>
</feature>
<dbReference type="PROSITE" id="PS51257">
    <property type="entry name" value="PROKAR_LIPOPROTEIN"/>
    <property type="match status" value="1"/>
</dbReference>
<dbReference type="SUPFAM" id="SSF53807">
    <property type="entry name" value="Helical backbone' metal receptor"/>
    <property type="match status" value="1"/>
</dbReference>
<comment type="caution">
    <text evidence="7">The sequence shown here is derived from an EMBL/GenBank/DDBJ whole genome shotgun (WGS) entry which is preliminary data.</text>
</comment>
<evidence type="ECO:0000256" key="4">
    <source>
        <dbReference type="ARBA" id="ARBA00022729"/>
    </source>
</evidence>
<dbReference type="PANTHER" id="PTHR30532:SF24">
    <property type="entry name" value="FERRIC ENTEROBACTIN-BINDING PERIPLASMIC PROTEIN FEPB"/>
    <property type="match status" value="1"/>
</dbReference>
<evidence type="ECO:0000256" key="1">
    <source>
        <dbReference type="ARBA" id="ARBA00004196"/>
    </source>
</evidence>
<dbReference type="InterPro" id="IPR002491">
    <property type="entry name" value="ABC_transptr_periplasmic_BD"/>
</dbReference>
<dbReference type="EMBL" id="QYAD01000002">
    <property type="protein sequence ID" value="MBL3689552.1"/>
    <property type="molecule type" value="Genomic_DNA"/>
</dbReference>
<keyword evidence="8" id="KW-1185">Reference proteome</keyword>
<evidence type="ECO:0000313" key="8">
    <source>
        <dbReference type="Proteomes" id="UP001646141"/>
    </source>
</evidence>
<dbReference type="Gene3D" id="3.40.50.1980">
    <property type="entry name" value="Nitrogenase molybdenum iron protein domain"/>
    <property type="match status" value="2"/>
</dbReference>
<accession>A0ABS1SR03</accession>
<gene>
    <name evidence="7" type="ORF">D3226_06215</name>
</gene>
<dbReference type="RefSeq" id="WP_202381582.1">
    <property type="nucleotide sequence ID" value="NZ_BAAAMA010000002.1"/>
</dbReference>
<proteinExistence type="inferred from homology"/>
<sequence>MSSHHPRIARRSLGALAALTAAAFAFTACAASPSATEDAGGGAASGDGVFPASVEHVYGTTEIPAEPTKVATIGWGSFDAAIALGVVPVSIGKATFGGDAEGFLPWTKEAIEDAGAELPALHDELDGAPYEVLADAGVDLILGTNSGMSEQEYTTLSKVAPTVAYEKTPWGTPWRDNTRMVGEALGKPEAAAKLIADTEKFTDTEMAKYPDVAGKTAMVIWVDAKDPGKVQYYTPNDTRLQYLTDLGMTIAPSIEKLSEGSEEFVSTISAEEADKLDADLAVVFVQGGGDLSTLKNDPLLSKIPAVASGALAYVDDDAQLMAISSPTPLSIPWALPAYAKLLGEAAAQVK</sequence>
<evidence type="ECO:0000256" key="5">
    <source>
        <dbReference type="SAM" id="SignalP"/>
    </source>
</evidence>
<comment type="subcellular location">
    <subcellularLocation>
        <location evidence="1">Cell envelope</location>
    </subcellularLocation>
</comment>
<reference evidence="7 8" key="1">
    <citation type="submission" date="2018-09" db="EMBL/GenBank/DDBJ databases">
        <title>Comparative genomics of Leucobacter spp.</title>
        <authorList>
            <person name="Reis A.C."/>
            <person name="Kolvenbach B.A."/>
            <person name="Corvini P.F.X."/>
            <person name="Nunes O.C."/>
        </authorList>
    </citation>
    <scope>NUCLEOTIDE SEQUENCE [LARGE SCALE GENOMIC DNA]</scope>
    <source>
        <strain evidence="7 8">L-1</strain>
    </source>
</reference>
<evidence type="ECO:0000256" key="3">
    <source>
        <dbReference type="ARBA" id="ARBA00022448"/>
    </source>
</evidence>
<evidence type="ECO:0000256" key="2">
    <source>
        <dbReference type="ARBA" id="ARBA00008814"/>
    </source>
</evidence>
<keyword evidence="3" id="KW-0813">Transport</keyword>